<dbReference type="PANTHER" id="PTHR10458">
    <property type="entry name" value="PEPTIDE DEFORMYLASE"/>
    <property type="match status" value="1"/>
</dbReference>
<dbReference type="PIRSF" id="PIRSF004749">
    <property type="entry name" value="Pep_def"/>
    <property type="match status" value="1"/>
</dbReference>
<keyword evidence="4" id="KW-1185">Reference proteome</keyword>
<sequence>MDEVRPSDQMRNLGVVQQGAPILAERARPFSLPADHDAAEQAVERLFTSIERIAQVHTFAKGMGIAAPQIGISRAAAVVQPPGQGADAIVLLNPRVTEAAVETDEQFEGCLSFFNVRGMVPRPLRITVETTNLDGTRTSKVYERGLARLIQHEIDHLDGKLYTARMRPGVDPISVEQYRQTGLIYSCQASAQADRLWRHQVHEARGLSGAERGARQ</sequence>
<dbReference type="Proteomes" id="UP000827138">
    <property type="component" value="Chromosome"/>
</dbReference>
<dbReference type="EMBL" id="CP080647">
    <property type="protein sequence ID" value="QYX76121.1"/>
    <property type="molecule type" value="Genomic_DNA"/>
</dbReference>
<keyword evidence="2" id="KW-0378">Hydrolase</keyword>
<dbReference type="HAMAP" id="MF_00163">
    <property type="entry name" value="Pep_deformylase"/>
    <property type="match status" value="1"/>
</dbReference>
<keyword evidence="2" id="KW-0479">Metal-binding</keyword>
<feature type="active site" evidence="2">
    <location>
        <position position="153"/>
    </location>
</feature>
<dbReference type="Pfam" id="PF01327">
    <property type="entry name" value="Pep_deformylase"/>
    <property type="match status" value="1"/>
</dbReference>
<evidence type="ECO:0000313" key="3">
    <source>
        <dbReference type="EMBL" id="QYX76121.1"/>
    </source>
</evidence>
<feature type="binding site" evidence="2">
    <location>
        <position position="156"/>
    </location>
    <ligand>
        <name>Fe cation</name>
        <dbReference type="ChEBI" id="CHEBI:24875"/>
    </ligand>
</feature>
<evidence type="ECO:0000313" key="4">
    <source>
        <dbReference type="Proteomes" id="UP000827138"/>
    </source>
</evidence>
<gene>
    <name evidence="2" type="primary">def</name>
    <name evidence="3" type="ORF">K1J60_06010</name>
</gene>
<keyword evidence="2" id="KW-0648">Protein biosynthesis</keyword>
<comment type="catalytic activity">
    <reaction evidence="2">
        <text>N-terminal N-formyl-L-methionyl-[peptide] + H2O = N-terminal L-methionyl-[peptide] + formate</text>
        <dbReference type="Rhea" id="RHEA:24420"/>
        <dbReference type="Rhea" id="RHEA-COMP:10639"/>
        <dbReference type="Rhea" id="RHEA-COMP:10640"/>
        <dbReference type="ChEBI" id="CHEBI:15377"/>
        <dbReference type="ChEBI" id="CHEBI:15740"/>
        <dbReference type="ChEBI" id="CHEBI:49298"/>
        <dbReference type="ChEBI" id="CHEBI:64731"/>
        <dbReference type="EC" id="3.5.1.88"/>
    </reaction>
</comment>
<dbReference type="InterPro" id="IPR023635">
    <property type="entry name" value="Peptide_deformylase"/>
</dbReference>
<comment type="function">
    <text evidence="2">Removes the formyl group from the N-terminal Met of newly synthesized proteins. Requires at least a dipeptide for an efficient rate of reaction. N-terminal L-methionine is a prerequisite for activity but the enzyme has broad specificity at other positions.</text>
</comment>
<name>A0ABX8XJT1_9ACTN</name>
<feature type="binding site" evidence="2">
    <location>
        <position position="110"/>
    </location>
    <ligand>
        <name>Fe cation</name>
        <dbReference type="ChEBI" id="CHEBI:24875"/>
    </ligand>
</feature>
<reference evidence="3 4" key="1">
    <citation type="submission" date="2021-08" db="EMBL/GenBank/DDBJ databases">
        <authorList>
            <person name="Ping M."/>
        </authorList>
    </citation>
    <scope>NUCLEOTIDE SEQUENCE [LARGE SCALE GENOMIC DNA]</scope>
    <source>
        <strain evidence="3 4">MG28</strain>
    </source>
</reference>
<evidence type="ECO:0000256" key="2">
    <source>
        <dbReference type="HAMAP-Rule" id="MF_00163"/>
    </source>
</evidence>
<protein>
    <recommendedName>
        <fullName evidence="2">Peptide deformylase</fullName>
        <shortName evidence="2">PDF</shortName>
        <ecNumber evidence="2">3.5.1.88</ecNumber>
    </recommendedName>
    <alternativeName>
        <fullName evidence="2">Polypeptide deformylase</fullName>
    </alternativeName>
</protein>
<organism evidence="3 4">
    <name type="scientific">Streptomyces akebiae</name>
    <dbReference type="NCBI Taxonomy" id="2865673"/>
    <lineage>
        <taxon>Bacteria</taxon>
        <taxon>Bacillati</taxon>
        <taxon>Actinomycetota</taxon>
        <taxon>Actinomycetes</taxon>
        <taxon>Kitasatosporales</taxon>
        <taxon>Streptomycetaceae</taxon>
        <taxon>Streptomyces</taxon>
    </lineage>
</organism>
<accession>A0ABX8XJT1</accession>
<keyword evidence="2" id="KW-0408">Iron</keyword>
<dbReference type="Gene3D" id="3.90.45.10">
    <property type="entry name" value="Peptide deformylase"/>
    <property type="match status" value="1"/>
</dbReference>
<dbReference type="RefSeq" id="WP_220645256.1">
    <property type="nucleotide sequence ID" value="NZ_CP080647.1"/>
</dbReference>
<feature type="binding site" evidence="2">
    <location>
        <position position="152"/>
    </location>
    <ligand>
        <name>Fe cation</name>
        <dbReference type="ChEBI" id="CHEBI:24875"/>
    </ligand>
</feature>
<evidence type="ECO:0000256" key="1">
    <source>
        <dbReference type="ARBA" id="ARBA00010759"/>
    </source>
</evidence>
<dbReference type="PANTHER" id="PTHR10458:SF22">
    <property type="entry name" value="PEPTIDE DEFORMYLASE"/>
    <property type="match status" value="1"/>
</dbReference>
<dbReference type="EC" id="3.5.1.88" evidence="2"/>
<dbReference type="CDD" id="cd00487">
    <property type="entry name" value="Pep_deformylase"/>
    <property type="match status" value="1"/>
</dbReference>
<comment type="similarity">
    <text evidence="1 2">Belongs to the polypeptide deformylase family.</text>
</comment>
<dbReference type="SUPFAM" id="SSF56420">
    <property type="entry name" value="Peptide deformylase"/>
    <property type="match status" value="1"/>
</dbReference>
<dbReference type="InterPro" id="IPR036821">
    <property type="entry name" value="Peptide_deformylase_sf"/>
</dbReference>
<dbReference type="PRINTS" id="PR01576">
    <property type="entry name" value="PDEFORMYLASE"/>
</dbReference>
<proteinExistence type="inferred from homology"/>
<comment type="cofactor">
    <cofactor evidence="2">
        <name>Fe(2+)</name>
        <dbReference type="ChEBI" id="CHEBI:29033"/>
    </cofactor>
    <text evidence="2">Binds 1 Fe(2+) ion.</text>
</comment>